<reference evidence="1" key="1">
    <citation type="submission" date="2021-03" db="EMBL/GenBank/DDBJ databases">
        <authorList>
            <consortium name="DOE Joint Genome Institute"/>
            <person name="Ahrendt S."/>
            <person name="Looney B.P."/>
            <person name="Miyauchi S."/>
            <person name="Morin E."/>
            <person name="Drula E."/>
            <person name="Courty P.E."/>
            <person name="Chicoki N."/>
            <person name="Fauchery L."/>
            <person name="Kohler A."/>
            <person name="Kuo A."/>
            <person name="Labutti K."/>
            <person name="Pangilinan J."/>
            <person name="Lipzen A."/>
            <person name="Riley R."/>
            <person name="Andreopoulos W."/>
            <person name="He G."/>
            <person name="Johnson J."/>
            <person name="Barry K.W."/>
            <person name="Grigoriev I.V."/>
            <person name="Nagy L."/>
            <person name="Hibbett D."/>
            <person name="Henrissat B."/>
            <person name="Matheny P.B."/>
            <person name="Labbe J."/>
            <person name="Martin F."/>
        </authorList>
    </citation>
    <scope>NUCLEOTIDE SEQUENCE</scope>
    <source>
        <strain evidence="1">HHB10654</strain>
    </source>
</reference>
<proteinExistence type="predicted"/>
<gene>
    <name evidence="1" type="ORF">BV25DRAFT_496861</name>
</gene>
<dbReference type="EMBL" id="MU277205">
    <property type="protein sequence ID" value="KAI0063025.1"/>
    <property type="molecule type" value="Genomic_DNA"/>
</dbReference>
<protein>
    <submittedName>
        <fullName evidence="1">Amidohydrolase 2</fullName>
    </submittedName>
</protein>
<organism evidence="1 2">
    <name type="scientific">Artomyces pyxidatus</name>
    <dbReference type="NCBI Taxonomy" id="48021"/>
    <lineage>
        <taxon>Eukaryota</taxon>
        <taxon>Fungi</taxon>
        <taxon>Dikarya</taxon>
        <taxon>Basidiomycota</taxon>
        <taxon>Agaricomycotina</taxon>
        <taxon>Agaricomycetes</taxon>
        <taxon>Russulales</taxon>
        <taxon>Auriscalpiaceae</taxon>
        <taxon>Artomyces</taxon>
    </lineage>
</organism>
<dbReference type="Proteomes" id="UP000814140">
    <property type="component" value="Unassembled WGS sequence"/>
</dbReference>
<keyword evidence="2" id="KW-1185">Reference proteome</keyword>
<name>A0ACB8T461_9AGAM</name>
<evidence type="ECO:0000313" key="1">
    <source>
        <dbReference type="EMBL" id="KAI0063025.1"/>
    </source>
</evidence>
<reference evidence="1" key="2">
    <citation type="journal article" date="2022" name="New Phytol.">
        <title>Evolutionary transition to the ectomycorrhizal habit in the genomes of a hyperdiverse lineage of mushroom-forming fungi.</title>
        <authorList>
            <person name="Looney B."/>
            <person name="Miyauchi S."/>
            <person name="Morin E."/>
            <person name="Drula E."/>
            <person name="Courty P.E."/>
            <person name="Kohler A."/>
            <person name="Kuo A."/>
            <person name="LaButti K."/>
            <person name="Pangilinan J."/>
            <person name="Lipzen A."/>
            <person name="Riley R."/>
            <person name="Andreopoulos W."/>
            <person name="He G."/>
            <person name="Johnson J."/>
            <person name="Nolan M."/>
            <person name="Tritt A."/>
            <person name="Barry K.W."/>
            <person name="Grigoriev I.V."/>
            <person name="Nagy L.G."/>
            <person name="Hibbett D."/>
            <person name="Henrissat B."/>
            <person name="Matheny P.B."/>
            <person name="Labbe J."/>
            <person name="Martin F.M."/>
        </authorList>
    </citation>
    <scope>NUCLEOTIDE SEQUENCE</scope>
    <source>
        <strain evidence="1">HHB10654</strain>
    </source>
</reference>
<accession>A0ACB8T461</accession>
<sequence length="405" mass="44507">MSHSETLADVCRRYPAIDNHAHPLLTAAHRASVSFDSLVTEAEGPAVADSANTLACFAATPALAALYECSPEWEAVKATRAALPYDELCRRCFKGARLHCMLLDDGLPGVKEMAEGLRWHDQFARSRTKRIVRVETVAQELLQELFVQHAEAELVSFELLSAAFEERLAAVAADEDVVGFKSVVCYRTGLAVSPSTPESAVRDALAAVQARWRRDPTAAIRIQDKALNDYVVCATLRLASASGKPVQFHTGLGDPDITLALASPAHLQPAIRAFPRAPIVLLHASYPYTRDAGYLASVYANVFLDFGEIFPAVSPGGQRDAVRQMLELTPTNKILWSSDGHWWPETFYLGSVQAREALLEVLSEYVRRPGLTEAQAVQIAKNALFHNANRVYKLGLEPEFQPEQK</sequence>
<evidence type="ECO:0000313" key="2">
    <source>
        <dbReference type="Proteomes" id="UP000814140"/>
    </source>
</evidence>
<comment type="caution">
    <text evidence="1">The sequence shown here is derived from an EMBL/GenBank/DDBJ whole genome shotgun (WGS) entry which is preliminary data.</text>
</comment>